<dbReference type="AlphaFoldDB" id="F8L8W6"/>
<name>F8L8W6_SIMNZ</name>
<reference evidence="2 3" key="2">
    <citation type="journal article" date="2011" name="Mol. Biol. Evol.">
        <title>Unity in variety--the pan-genome of the Chlamydiae.</title>
        <authorList>
            <person name="Collingro A."/>
            <person name="Tischler P."/>
            <person name="Weinmaier T."/>
            <person name="Penz T."/>
            <person name="Heinz E."/>
            <person name="Brunham R.C."/>
            <person name="Read T.D."/>
            <person name="Bavoil P.M."/>
            <person name="Sachse K."/>
            <person name="Kahane S."/>
            <person name="Friedman M.G."/>
            <person name="Rattei T."/>
            <person name="Myers G.S."/>
            <person name="Horn M."/>
        </authorList>
    </citation>
    <scope>NUCLEOTIDE SEQUENCE [LARGE SCALE GENOMIC DNA]</scope>
    <source>
        <strain evidence="3">ATCC VR-1471 / Z</strain>
    </source>
</reference>
<keyword evidence="3" id="KW-1185">Reference proteome</keyword>
<keyword evidence="1" id="KW-0812">Transmembrane</keyword>
<sequence length="219" mass="23272">MTVHLQNLGNQAKAEAIPAIINTVGTGALAYAGQFVPQLVSYVTMAPEVLAGASVLTSLSGSLVNVLGRTFAAGTFESNMVKTGAHAVGAFASAYFLPQIATLAGMAITFESAMAVAAASTIVKFAALFLMPEKKPAEEDKRTKADLEKLDDKAFEALAKDIADGKKVLTDKDAKQYEADRSAVSKTHDWDAKLYAKHLKDGKLNQEEYKKEGTEKKAA</sequence>
<feature type="transmembrane region" description="Helical" evidence="1">
    <location>
        <begin position="88"/>
        <end position="108"/>
    </location>
</feature>
<feature type="transmembrane region" description="Helical" evidence="1">
    <location>
        <begin position="49"/>
        <end position="67"/>
    </location>
</feature>
<proteinExistence type="predicted"/>
<dbReference type="Proteomes" id="UP000000496">
    <property type="component" value="Chromosome gsn.131"/>
</dbReference>
<dbReference type="HOGENOM" id="CLU_1260737_0_0_0"/>
<reference key="1">
    <citation type="journal article" date="2011" name="Mol. Biol. Evol.">
        <title>Unity in variety -- the pan-genome of the Chlamydiae.</title>
        <authorList>
            <person name="Collingro A."/>
            <person name="Tischler P."/>
            <person name="Weinmaier T."/>
            <person name="Penz T."/>
            <person name="Heinz E."/>
            <person name="Brunham R.C."/>
            <person name="Read T.D."/>
            <person name="Bavoil P.M."/>
            <person name="Sachse K."/>
            <person name="Kahane S."/>
            <person name="Friedman M.G."/>
            <person name="Rattei T."/>
            <person name="Myers G.S.A."/>
            <person name="Horn M."/>
        </authorList>
    </citation>
    <scope>NUCLEOTIDE SEQUENCE</scope>
    <source>
        <strain>Z</strain>
    </source>
</reference>
<keyword evidence="1" id="KW-0472">Membrane</keyword>
<gene>
    <name evidence="2" type="ordered locus">SNE_A13850</name>
</gene>
<dbReference type="KEGG" id="sng:SNE_A13850"/>
<feature type="transmembrane region" description="Helical" evidence="1">
    <location>
        <begin position="114"/>
        <end position="132"/>
    </location>
</feature>
<evidence type="ECO:0000313" key="3">
    <source>
        <dbReference type="Proteomes" id="UP000000496"/>
    </source>
</evidence>
<dbReference type="STRING" id="331113.SNE_A13850"/>
<organism evidence="2 3">
    <name type="scientific">Simkania negevensis (strain ATCC VR-1471 / DSM 27360 / Z)</name>
    <dbReference type="NCBI Taxonomy" id="331113"/>
    <lineage>
        <taxon>Bacteria</taxon>
        <taxon>Pseudomonadati</taxon>
        <taxon>Chlamydiota</taxon>
        <taxon>Chlamydiia</taxon>
        <taxon>Parachlamydiales</taxon>
        <taxon>Simkaniaceae</taxon>
        <taxon>Simkania</taxon>
    </lineage>
</organism>
<evidence type="ECO:0000313" key="2">
    <source>
        <dbReference type="EMBL" id="CCB89262.1"/>
    </source>
</evidence>
<evidence type="ECO:0000256" key="1">
    <source>
        <dbReference type="SAM" id="Phobius"/>
    </source>
</evidence>
<accession>F8L8W6</accession>
<dbReference type="RefSeq" id="WP_013943729.1">
    <property type="nucleotide sequence ID" value="NC_015713.1"/>
</dbReference>
<dbReference type="EMBL" id="FR872582">
    <property type="protein sequence ID" value="CCB89262.1"/>
    <property type="molecule type" value="Genomic_DNA"/>
</dbReference>
<protein>
    <submittedName>
        <fullName evidence="2">Uncharacterized protein</fullName>
    </submittedName>
</protein>
<keyword evidence="1" id="KW-1133">Transmembrane helix</keyword>